<dbReference type="GO" id="GO:0006032">
    <property type="term" value="P:chitin catabolic process"/>
    <property type="evidence" value="ECO:0007669"/>
    <property type="project" value="InterPro"/>
</dbReference>
<dbReference type="EMBL" id="NIRR01000018">
    <property type="protein sequence ID" value="OWP62882.1"/>
    <property type="molecule type" value="Genomic_DNA"/>
</dbReference>
<dbReference type="Proteomes" id="UP000197277">
    <property type="component" value="Unassembled WGS sequence"/>
</dbReference>
<dbReference type="SUPFAM" id="SSF53955">
    <property type="entry name" value="Lysozyme-like"/>
    <property type="match status" value="1"/>
</dbReference>
<protein>
    <submittedName>
        <fullName evidence="2">Chitinase</fullName>
    </submittedName>
</protein>
<reference evidence="2 3" key="1">
    <citation type="submission" date="2017-06" db="EMBL/GenBank/DDBJ databases">
        <title>Hymenobacter amundsenii sp. nov. isolated from regoliths in Antarctica.</title>
        <authorList>
            <person name="Sedlacek I."/>
            <person name="Kralova S."/>
            <person name="Pantucek R."/>
            <person name="Svec P."/>
            <person name="Holochova P."/>
            <person name="Stankova E."/>
            <person name="Vrbovska V."/>
            <person name="Busse H.-J."/>
        </authorList>
    </citation>
    <scope>NUCLEOTIDE SEQUENCE [LARGE SCALE GENOMIC DNA]</scope>
    <source>
        <strain evidence="2 3">CCM 8682</strain>
    </source>
</reference>
<comment type="caution">
    <text evidence="2">The sequence shown here is derived from an EMBL/GenBank/DDBJ whole genome shotgun (WGS) entry which is preliminary data.</text>
</comment>
<dbReference type="Pfam" id="PF00182">
    <property type="entry name" value="Glyco_hydro_19"/>
    <property type="match status" value="1"/>
</dbReference>
<dbReference type="PANTHER" id="PTHR34408:SF1">
    <property type="entry name" value="GLYCOSYL HYDROLASE FAMILY 19 DOMAIN-CONTAINING PROTEIN HI_1415"/>
    <property type="match status" value="1"/>
</dbReference>
<evidence type="ECO:0000259" key="1">
    <source>
        <dbReference type="Pfam" id="PF00182"/>
    </source>
</evidence>
<accession>A0A246FJZ9</accession>
<proteinExistence type="predicted"/>
<organism evidence="2 3">
    <name type="scientific">Hymenobacter amundsenii</name>
    <dbReference type="NCBI Taxonomy" id="2006685"/>
    <lineage>
        <taxon>Bacteria</taxon>
        <taxon>Pseudomonadati</taxon>
        <taxon>Bacteroidota</taxon>
        <taxon>Cytophagia</taxon>
        <taxon>Cytophagales</taxon>
        <taxon>Hymenobacteraceae</taxon>
        <taxon>Hymenobacter</taxon>
    </lineage>
</organism>
<evidence type="ECO:0000313" key="2">
    <source>
        <dbReference type="EMBL" id="OWP62882.1"/>
    </source>
</evidence>
<dbReference type="InterPro" id="IPR052354">
    <property type="entry name" value="Cell_Wall_Dynamics_Protein"/>
</dbReference>
<feature type="domain" description="Glycoside hydrolase family 19 catalytic" evidence="1">
    <location>
        <begin position="42"/>
        <end position="135"/>
    </location>
</feature>
<dbReference type="InterPro" id="IPR023346">
    <property type="entry name" value="Lysozyme-like_dom_sf"/>
</dbReference>
<keyword evidence="3" id="KW-1185">Reference proteome</keyword>
<dbReference type="GO" id="GO:0004568">
    <property type="term" value="F:chitinase activity"/>
    <property type="evidence" value="ECO:0007669"/>
    <property type="project" value="InterPro"/>
</dbReference>
<gene>
    <name evidence="2" type="ORF">CDA63_11735</name>
</gene>
<dbReference type="RefSeq" id="WP_088464645.1">
    <property type="nucleotide sequence ID" value="NZ_NIRR01000018.1"/>
</dbReference>
<sequence length="185" mass="19567">MQLTKTQLMAAVTGCSAAEADRFLGPINATLTRYGISTPLRVAHFLAQIGHESCGFNAVREYASGVAYEGRRDLGNVQPGDGVRFRGRGLIQITGRTNYGALGRAFGVDLCANPLLLESPQFAALSAGWYWSSRNLNALADQNKFIGITRSINGGVNGLADREARFLVAARALGVPGGNVSAPLV</sequence>
<dbReference type="InterPro" id="IPR000726">
    <property type="entry name" value="Glyco_hydro_19_cat"/>
</dbReference>
<evidence type="ECO:0000313" key="3">
    <source>
        <dbReference type="Proteomes" id="UP000197277"/>
    </source>
</evidence>
<dbReference type="PANTHER" id="PTHR34408">
    <property type="entry name" value="FAMILY PROTEIN, PUTATIVE-RELATED"/>
    <property type="match status" value="1"/>
</dbReference>
<dbReference type="AlphaFoldDB" id="A0A246FJZ9"/>
<dbReference type="GO" id="GO:0016998">
    <property type="term" value="P:cell wall macromolecule catabolic process"/>
    <property type="evidence" value="ECO:0007669"/>
    <property type="project" value="InterPro"/>
</dbReference>
<dbReference type="OrthoDB" id="882303at2"/>
<name>A0A246FJZ9_9BACT</name>
<dbReference type="Gene3D" id="1.10.530.10">
    <property type="match status" value="1"/>
</dbReference>